<evidence type="ECO:0000313" key="13">
    <source>
        <dbReference type="EMBL" id="SCV71394.1"/>
    </source>
</evidence>
<dbReference type="EC" id="2.4.1.142" evidence="3"/>
<evidence type="ECO:0000256" key="6">
    <source>
        <dbReference type="ARBA" id="ARBA00022679"/>
    </source>
</evidence>
<comment type="subcellular location">
    <subcellularLocation>
        <location evidence="1">Endoplasmic reticulum membrane</location>
        <topology evidence="1">Single-pass membrane protein</topology>
    </subcellularLocation>
</comment>
<comment type="function">
    <text evidence="11">Participates in the formation of the lipid-linked precursor oligosaccharide for N-glycosylation. Involved in assembling the dolichol-pyrophosphate-GlcNAc(2)-Man(5) intermediate on the cytoplasmic surface of the ER.</text>
</comment>
<evidence type="ECO:0000256" key="10">
    <source>
        <dbReference type="ARBA" id="ARBA00023136"/>
    </source>
</evidence>
<dbReference type="SUPFAM" id="SSF53756">
    <property type="entry name" value="UDP-Glycosyltransferase/glycogen phosphorylase"/>
    <property type="match status" value="1"/>
</dbReference>
<evidence type="ECO:0000256" key="9">
    <source>
        <dbReference type="ARBA" id="ARBA00022989"/>
    </source>
</evidence>
<dbReference type="PANTHER" id="PTHR13036:SF0">
    <property type="entry name" value="CHITOBIOSYLDIPHOSPHODOLICHOL BETA-MANNOSYLTRANSFERASE"/>
    <property type="match status" value="1"/>
</dbReference>
<dbReference type="GO" id="GO:0005789">
    <property type="term" value="C:endoplasmic reticulum membrane"/>
    <property type="evidence" value="ECO:0007669"/>
    <property type="project" value="UniProtKB-SubCell"/>
</dbReference>
<name>A0A238FHN3_9BASI</name>
<dbReference type="OrthoDB" id="614844at2759"/>
<comment type="pathway">
    <text evidence="2">Protein modification; protein glycosylation.</text>
</comment>
<evidence type="ECO:0000256" key="12">
    <source>
        <dbReference type="SAM" id="Phobius"/>
    </source>
</evidence>
<accession>A0A238FHN3</accession>
<evidence type="ECO:0000256" key="4">
    <source>
        <dbReference type="ARBA" id="ARBA00015841"/>
    </source>
</evidence>
<protein>
    <recommendedName>
        <fullName evidence="4">Chitobiosyldiphosphodolichol beta-mannosyltransferase</fullName>
        <ecNumber evidence="3">2.4.1.142</ecNumber>
    </recommendedName>
</protein>
<evidence type="ECO:0000256" key="2">
    <source>
        <dbReference type="ARBA" id="ARBA00004922"/>
    </source>
</evidence>
<keyword evidence="6" id="KW-0808">Transferase</keyword>
<dbReference type="STRING" id="269621.A0A238FHN3"/>
<keyword evidence="7 12" id="KW-0812">Transmembrane</keyword>
<feature type="transmembrane region" description="Helical" evidence="12">
    <location>
        <begin position="103"/>
        <end position="127"/>
    </location>
</feature>
<dbReference type="EMBL" id="FMSP01000007">
    <property type="protein sequence ID" value="SCV71394.1"/>
    <property type="molecule type" value="Genomic_DNA"/>
</dbReference>
<dbReference type="AlphaFoldDB" id="A0A238FHN3"/>
<keyword evidence="5" id="KW-0328">Glycosyltransferase</keyword>
<feature type="transmembrane region" description="Helical" evidence="12">
    <location>
        <begin position="6"/>
        <end position="24"/>
    </location>
</feature>
<proteinExistence type="predicted"/>
<sequence length="530" mass="59095">MAGIVLGLVLLPTVPLVLIFLVLLSRSARRVKPRSIAVVVLGDIGRSPRMLYHAQSLVDHGFHTTIVAYKGSNPPKSLTESDRVQFVHLSTPLAFVSALPRPLFIALSPFKVLAGAWALFSALVFTLNHTPEYILVQNPPSIPTLPIVKLALRVCPQSRLIIDWHNTGYSILALRLGNQSPLVKLAKWTESFWGSKAFAHLCVTEEMRKKLIKEVSLQGKVAVFHDRPPRHFRRQTAQEANSVCQTHSWLFKRIPFLAPLQDFYHSPSPTLFTINENANPSFFPPSQRPALLVSATSWTADEDFSILLEALKVYEKAAKAYAQGKGGLPQDALTSSGKSGTVLPKVLVVITGKGAGKEAFEREVERLDKSWEFVRVRTSWLALEDYPRLLGMSFSFRFAVSTLRGTLIGMLLMYAGSADLGISLHASSSGADLPMKVVDMFGCELPVLALGFECIDELVVHKKNGREFRDALGLADLLVELLKDPQREEMERYRKGIKEVRYGDEAEEWCTWQENWNRVVGPLVGSDRDR</sequence>
<evidence type="ECO:0000313" key="14">
    <source>
        <dbReference type="Proteomes" id="UP000198372"/>
    </source>
</evidence>
<dbReference type="PANTHER" id="PTHR13036">
    <property type="entry name" value="BETA1,4 MANNOSYLTRANSFERASE"/>
    <property type="match status" value="1"/>
</dbReference>
<keyword evidence="10 12" id="KW-0472">Membrane</keyword>
<dbReference type="Gene3D" id="3.40.50.2000">
    <property type="entry name" value="Glycogen Phosphorylase B"/>
    <property type="match status" value="1"/>
</dbReference>
<dbReference type="InterPro" id="IPR026051">
    <property type="entry name" value="ALG1-like"/>
</dbReference>
<keyword evidence="14" id="KW-1185">Reference proteome</keyword>
<organism evidence="13 14">
    <name type="scientific">Microbotryum intermedium</name>
    <dbReference type="NCBI Taxonomy" id="269621"/>
    <lineage>
        <taxon>Eukaryota</taxon>
        <taxon>Fungi</taxon>
        <taxon>Dikarya</taxon>
        <taxon>Basidiomycota</taxon>
        <taxon>Pucciniomycotina</taxon>
        <taxon>Microbotryomycetes</taxon>
        <taxon>Microbotryales</taxon>
        <taxon>Microbotryaceae</taxon>
        <taxon>Microbotryum</taxon>
    </lineage>
</organism>
<evidence type="ECO:0000256" key="3">
    <source>
        <dbReference type="ARBA" id="ARBA00012611"/>
    </source>
</evidence>
<reference evidence="14" key="1">
    <citation type="submission" date="2016-09" db="EMBL/GenBank/DDBJ databases">
        <authorList>
            <person name="Jeantristanb JTB J.-T."/>
            <person name="Ricardo R."/>
        </authorList>
    </citation>
    <scope>NUCLEOTIDE SEQUENCE [LARGE SCALE GENOMIC DNA]</scope>
</reference>
<evidence type="ECO:0000256" key="11">
    <source>
        <dbReference type="ARBA" id="ARBA00024899"/>
    </source>
</evidence>
<gene>
    <name evidence="13" type="ORF">BQ2448_2982</name>
</gene>
<evidence type="ECO:0000256" key="5">
    <source>
        <dbReference type="ARBA" id="ARBA00022676"/>
    </source>
</evidence>
<dbReference type="Proteomes" id="UP000198372">
    <property type="component" value="Unassembled WGS sequence"/>
</dbReference>
<evidence type="ECO:0000256" key="7">
    <source>
        <dbReference type="ARBA" id="ARBA00022692"/>
    </source>
</evidence>
<keyword evidence="8" id="KW-0256">Endoplasmic reticulum</keyword>
<dbReference type="GO" id="GO:0004578">
    <property type="term" value="F:chitobiosyldiphosphodolichol beta-mannosyltransferase activity"/>
    <property type="evidence" value="ECO:0007669"/>
    <property type="project" value="UniProtKB-EC"/>
</dbReference>
<evidence type="ECO:0000256" key="1">
    <source>
        <dbReference type="ARBA" id="ARBA00004389"/>
    </source>
</evidence>
<evidence type="ECO:0000256" key="8">
    <source>
        <dbReference type="ARBA" id="ARBA00022824"/>
    </source>
</evidence>
<keyword evidence="9 12" id="KW-1133">Transmembrane helix</keyword>